<evidence type="ECO:0000256" key="1">
    <source>
        <dbReference type="ARBA" id="ARBA00022723"/>
    </source>
</evidence>
<dbReference type="PROSITE" id="PS50178">
    <property type="entry name" value="ZF_FYVE"/>
    <property type="match status" value="1"/>
</dbReference>
<dbReference type="SUPFAM" id="SSF55781">
    <property type="entry name" value="GAF domain-like"/>
    <property type="match status" value="1"/>
</dbReference>
<dbReference type="Proteomes" id="UP000243217">
    <property type="component" value="Unassembled WGS sequence"/>
</dbReference>
<evidence type="ECO:0000256" key="4">
    <source>
        <dbReference type="PROSITE-ProRule" id="PRU00091"/>
    </source>
</evidence>
<dbReference type="GO" id="GO:0008270">
    <property type="term" value="F:zinc ion binding"/>
    <property type="evidence" value="ECO:0007669"/>
    <property type="project" value="UniProtKB-KW"/>
</dbReference>
<comment type="caution">
    <text evidence="6">The sequence shown here is derived from an EMBL/GenBank/DDBJ whole genome shotgun (WGS) entry which is preliminary data.</text>
</comment>
<keyword evidence="2 4" id="KW-0863">Zinc-finger</keyword>
<name>A0A1W0A581_9STRA</name>
<dbReference type="SMART" id="SM00065">
    <property type="entry name" value="GAF"/>
    <property type="match status" value="1"/>
</dbReference>
<evidence type="ECO:0000256" key="3">
    <source>
        <dbReference type="ARBA" id="ARBA00022833"/>
    </source>
</evidence>
<dbReference type="SUPFAM" id="SSF57903">
    <property type="entry name" value="FYVE/PHD zinc finger"/>
    <property type="match status" value="1"/>
</dbReference>
<evidence type="ECO:0000259" key="5">
    <source>
        <dbReference type="PROSITE" id="PS50178"/>
    </source>
</evidence>
<protein>
    <recommendedName>
        <fullName evidence="5">FYVE-type domain-containing protein</fullName>
    </recommendedName>
</protein>
<gene>
    <name evidence="6" type="ORF">THRCLA_20696</name>
</gene>
<dbReference type="InterPro" id="IPR003018">
    <property type="entry name" value="GAF"/>
</dbReference>
<dbReference type="InterPro" id="IPR013083">
    <property type="entry name" value="Znf_RING/FYVE/PHD"/>
</dbReference>
<dbReference type="CDD" id="cd00065">
    <property type="entry name" value="FYVE_like_SF"/>
    <property type="match status" value="1"/>
</dbReference>
<dbReference type="EMBL" id="JNBS01000489">
    <property type="protein sequence ID" value="OQS05190.1"/>
    <property type="molecule type" value="Genomic_DNA"/>
</dbReference>
<proteinExistence type="predicted"/>
<keyword evidence="3" id="KW-0862">Zinc</keyword>
<organism evidence="6 7">
    <name type="scientific">Thraustotheca clavata</name>
    <dbReference type="NCBI Taxonomy" id="74557"/>
    <lineage>
        <taxon>Eukaryota</taxon>
        <taxon>Sar</taxon>
        <taxon>Stramenopiles</taxon>
        <taxon>Oomycota</taxon>
        <taxon>Saprolegniomycetes</taxon>
        <taxon>Saprolegniales</taxon>
        <taxon>Achlyaceae</taxon>
        <taxon>Thraustotheca</taxon>
    </lineage>
</organism>
<dbReference type="PANTHER" id="PTHR43102:SF2">
    <property type="entry name" value="GAF DOMAIN-CONTAINING PROTEIN"/>
    <property type="match status" value="1"/>
</dbReference>
<evidence type="ECO:0000313" key="7">
    <source>
        <dbReference type="Proteomes" id="UP000243217"/>
    </source>
</evidence>
<dbReference type="PANTHER" id="PTHR43102">
    <property type="entry name" value="SLR1143 PROTEIN"/>
    <property type="match status" value="1"/>
</dbReference>
<evidence type="ECO:0000313" key="6">
    <source>
        <dbReference type="EMBL" id="OQS05190.1"/>
    </source>
</evidence>
<dbReference type="InterPro" id="IPR029016">
    <property type="entry name" value="GAF-like_dom_sf"/>
</dbReference>
<keyword evidence="7" id="KW-1185">Reference proteome</keyword>
<dbReference type="Gene3D" id="3.30.40.10">
    <property type="entry name" value="Zinc/RING finger domain, C3HC4 (zinc finger)"/>
    <property type="match status" value="1"/>
</dbReference>
<sequence>MSKSNWMSKCVTCIKPFHAFRWKYHCHGCGSSICRSCSRLNTKRATVCRNCLSFVTEPTRVPVDCSVKEPSNESVRGARTPSKSLDIPEEPRTFATVKRHTSASALLSKRRYPKVPFPKNEEQRLRCLQELRMEFQLPHLQSCERLAQLLQQALTVASGEIGAIQLLGANRVATITTVGCPMLRMPREESLSSYVLLENAPVLVFDTKADVRCRNHPFVLAYDVQAFWSFPLYIRREIVGTLDIAFSTTTPTMSAALTSILQKFANVVATSIETSLQNAPMARAPMPPVHEDLTSREEVMEKLLGMANTTANFLDGTQSNRSTKFY</sequence>
<dbReference type="AlphaFoldDB" id="A0A1W0A581"/>
<keyword evidence="1" id="KW-0479">Metal-binding</keyword>
<dbReference type="InterPro" id="IPR011011">
    <property type="entry name" value="Znf_FYVE_PHD"/>
</dbReference>
<dbReference type="Pfam" id="PF01590">
    <property type="entry name" value="GAF"/>
    <property type="match status" value="1"/>
</dbReference>
<dbReference type="InterPro" id="IPR017455">
    <property type="entry name" value="Znf_FYVE-rel"/>
</dbReference>
<feature type="domain" description="FYVE-type" evidence="5">
    <location>
        <begin position="4"/>
        <end position="56"/>
    </location>
</feature>
<evidence type="ECO:0000256" key="2">
    <source>
        <dbReference type="ARBA" id="ARBA00022771"/>
    </source>
</evidence>
<accession>A0A1W0A581</accession>
<dbReference type="Gene3D" id="3.30.450.40">
    <property type="match status" value="1"/>
</dbReference>
<reference evidence="6 7" key="1">
    <citation type="journal article" date="2014" name="Genome Biol. Evol.">
        <title>The secreted proteins of Achlya hypogyna and Thraustotheca clavata identify the ancestral oomycete secretome and reveal gene acquisitions by horizontal gene transfer.</title>
        <authorList>
            <person name="Misner I."/>
            <person name="Blouin N."/>
            <person name="Leonard G."/>
            <person name="Richards T.A."/>
            <person name="Lane C.E."/>
        </authorList>
    </citation>
    <scope>NUCLEOTIDE SEQUENCE [LARGE SCALE GENOMIC DNA]</scope>
    <source>
        <strain evidence="6 7">ATCC 34112</strain>
    </source>
</reference>